<evidence type="ECO:0000313" key="3">
    <source>
        <dbReference type="Proteomes" id="UP000257109"/>
    </source>
</evidence>
<dbReference type="Pfam" id="PF07727">
    <property type="entry name" value="RVT_2"/>
    <property type="match status" value="1"/>
</dbReference>
<proteinExistence type="predicted"/>
<feature type="non-terminal residue" evidence="2">
    <location>
        <position position="1"/>
    </location>
</feature>
<dbReference type="InterPro" id="IPR013103">
    <property type="entry name" value="RVT_2"/>
</dbReference>
<evidence type="ECO:0000259" key="1">
    <source>
        <dbReference type="Pfam" id="PF07727"/>
    </source>
</evidence>
<comment type="caution">
    <text evidence="2">The sequence shown here is derived from an EMBL/GenBank/DDBJ whole genome shotgun (WGS) entry which is preliminary data.</text>
</comment>
<dbReference type="OrthoDB" id="411615at2759"/>
<dbReference type="EMBL" id="QJKJ01006862">
    <property type="protein sequence ID" value="RDX85156.1"/>
    <property type="molecule type" value="Genomic_DNA"/>
</dbReference>
<name>A0A371G3K3_MUCPR</name>
<sequence length="283" mass="33199">MGNTRFLEQVEFEEEESIWNVVFEKEYVNNIDQVLKPITVQETTPIIEDNFLTIVLDIVPEQHYDEVLLQIPIEQPQQPQKMSLRRSIRERRHAIPDDYIVFLQEHEDGIGLITDDPINFYQAIHSFNSQKWIDAMKDDMNFMQDNNDSKGNIEIYKARLITKDFTQKEGIDYKETFSPTSSKDSFRIIMALVAHFDLELHHIDVKTTFLNGDIDEMIYMVIPKNFALDDFNSMVNVVDDCVYHKFSGSKYILLVLYVDDILLASSDIGLLHETKRFLMKNFI</sequence>
<evidence type="ECO:0000313" key="2">
    <source>
        <dbReference type="EMBL" id="RDX85156.1"/>
    </source>
</evidence>
<keyword evidence="3" id="KW-1185">Reference proteome</keyword>
<protein>
    <recommendedName>
        <fullName evidence="1">Reverse transcriptase Ty1/copia-type domain-containing protein</fullName>
    </recommendedName>
</protein>
<organism evidence="2 3">
    <name type="scientific">Mucuna pruriens</name>
    <name type="common">Velvet bean</name>
    <name type="synonym">Dolichos pruriens</name>
    <dbReference type="NCBI Taxonomy" id="157652"/>
    <lineage>
        <taxon>Eukaryota</taxon>
        <taxon>Viridiplantae</taxon>
        <taxon>Streptophyta</taxon>
        <taxon>Embryophyta</taxon>
        <taxon>Tracheophyta</taxon>
        <taxon>Spermatophyta</taxon>
        <taxon>Magnoliopsida</taxon>
        <taxon>eudicotyledons</taxon>
        <taxon>Gunneridae</taxon>
        <taxon>Pentapetalae</taxon>
        <taxon>rosids</taxon>
        <taxon>fabids</taxon>
        <taxon>Fabales</taxon>
        <taxon>Fabaceae</taxon>
        <taxon>Papilionoideae</taxon>
        <taxon>50 kb inversion clade</taxon>
        <taxon>NPAAA clade</taxon>
        <taxon>indigoferoid/millettioid clade</taxon>
        <taxon>Phaseoleae</taxon>
        <taxon>Mucuna</taxon>
    </lineage>
</organism>
<feature type="domain" description="Reverse transcriptase Ty1/copia-type" evidence="1">
    <location>
        <begin position="153"/>
        <end position="243"/>
    </location>
</feature>
<dbReference type="AlphaFoldDB" id="A0A371G3K3"/>
<dbReference type="Proteomes" id="UP000257109">
    <property type="component" value="Unassembled WGS sequence"/>
</dbReference>
<gene>
    <name evidence="2" type="ORF">CR513_33689</name>
</gene>
<reference evidence="2" key="1">
    <citation type="submission" date="2018-05" db="EMBL/GenBank/DDBJ databases">
        <title>Draft genome of Mucuna pruriens seed.</title>
        <authorList>
            <person name="Nnadi N.E."/>
            <person name="Vos R."/>
            <person name="Hasami M.H."/>
            <person name="Devisetty U.K."/>
            <person name="Aguiy J.C."/>
        </authorList>
    </citation>
    <scope>NUCLEOTIDE SEQUENCE [LARGE SCALE GENOMIC DNA]</scope>
    <source>
        <strain evidence="2">JCA_2017</strain>
    </source>
</reference>
<accession>A0A371G3K3</accession>